<organism evidence="1 2">
    <name type="scientific">Fusarium poae</name>
    <dbReference type="NCBI Taxonomy" id="36050"/>
    <lineage>
        <taxon>Eukaryota</taxon>
        <taxon>Fungi</taxon>
        <taxon>Dikarya</taxon>
        <taxon>Ascomycota</taxon>
        <taxon>Pezizomycotina</taxon>
        <taxon>Sordariomycetes</taxon>
        <taxon>Hypocreomycetidae</taxon>
        <taxon>Hypocreales</taxon>
        <taxon>Nectriaceae</taxon>
        <taxon>Fusarium</taxon>
    </lineage>
</organism>
<name>A0A1B8AJF4_FUSPO</name>
<protein>
    <submittedName>
        <fullName evidence="1">Uncharacterized protein</fullName>
    </submittedName>
</protein>
<dbReference type="GO" id="GO:0003676">
    <property type="term" value="F:nucleic acid binding"/>
    <property type="evidence" value="ECO:0007669"/>
    <property type="project" value="InterPro"/>
</dbReference>
<dbReference type="SUPFAM" id="SSF57756">
    <property type="entry name" value="Retrovirus zinc finger-like domains"/>
    <property type="match status" value="1"/>
</dbReference>
<sequence length="395" mass="44573">MLEDVELSHAPSPGSFSPAVEHSRRQFIEAHFDFHYVWSSSKWKAHRAAAGETVSSMLHNTLKARQVGDVFFRYEADHIAWSTYVEELNSRPGRQVPHHWPWAFVTDPYDTKHGISMEYRAWRLAKGYPTEPNHVPQNRAPSSLASVQGVGESCRAPMNPGAEVSQPAVPAPHSGRVTGMINGPQDLGRFGQSFINTSADQAVSFRMGSVRRDQQALLNRKSTMRRTTSNLEPLIDRIPKVQEKRCANCGLDTHSMYDCLFAPEGLIFGCTFCNTRDHAVDNCIKFEQMSLEEKTEYLVHSRGRRPGLKTTKPWGVYLRDYLTANGDKAKLPGEFPWSADFAYSKAEDFTVIRALQSAWNRDKNVEALPQDPSRVSFEAAGRIFWPDAGHYTQAR</sequence>
<dbReference type="OrthoDB" id="5099850at2759"/>
<evidence type="ECO:0000313" key="1">
    <source>
        <dbReference type="EMBL" id="OBS20709.1"/>
    </source>
</evidence>
<dbReference type="InterPro" id="IPR036875">
    <property type="entry name" value="Znf_CCHC_sf"/>
</dbReference>
<dbReference type="Proteomes" id="UP000091967">
    <property type="component" value="Unassembled WGS sequence"/>
</dbReference>
<evidence type="ECO:0000313" key="2">
    <source>
        <dbReference type="Proteomes" id="UP000091967"/>
    </source>
</evidence>
<proteinExistence type="predicted"/>
<dbReference type="EMBL" id="LYXU01000003">
    <property type="protein sequence ID" value="OBS20709.1"/>
    <property type="molecule type" value="Genomic_DNA"/>
</dbReference>
<reference evidence="1 2" key="1">
    <citation type="submission" date="2016-06" db="EMBL/GenBank/DDBJ databases">
        <title>Living apart together: crosstalk between the core and supernumerary genomes in a fungal plant pathogen.</title>
        <authorList>
            <person name="Vanheule A."/>
            <person name="Audenaert K."/>
            <person name="Warris S."/>
            <person name="Van De Geest H."/>
            <person name="Schijlen E."/>
            <person name="Hofte M."/>
            <person name="De Saeger S."/>
            <person name="Haesaert G."/>
            <person name="Waalwijk C."/>
            <person name="Van Der Lee T."/>
        </authorList>
    </citation>
    <scope>NUCLEOTIDE SEQUENCE [LARGE SCALE GENOMIC DNA]</scope>
    <source>
        <strain evidence="1 2">2516</strain>
    </source>
</reference>
<gene>
    <name evidence="1" type="ORF">FPOA_07049</name>
</gene>
<comment type="caution">
    <text evidence="1">The sequence shown here is derived from an EMBL/GenBank/DDBJ whole genome shotgun (WGS) entry which is preliminary data.</text>
</comment>
<dbReference type="AlphaFoldDB" id="A0A1B8AJF4"/>
<keyword evidence="2" id="KW-1185">Reference proteome</keyword>
<accession>A0A1B8AJF4</accession>
<dbReference type="GO" id="GO:0008270">
    <property type="term" value="F:zinc ion binding"/>
    <property type="evidence" value="ECO:0007669"/>
    <property type="project" value="InterPro"/>
</dbReference>
<dbReference type="STRING" id="36050.A0A1B8AJF4"/>